<dbReference type="Pfam" id="PF14691">
    <property type="entry name" value="Fer4_20"/>
    <property type="match status" value="1"/>
</dbReference>
<reference evidence="2" key="1">
    <citation type="submission" date="2020-10" db="EMBL/GenBank/DDBJ databases">
        <authorList>
            <person name="Gilroy R."/>
        </authorList>
    </citation>
    <scope>NUCLEOTIDE SEQUENCE</scope>
    <source>
        <strain evidence="2">ChiGjej3B3-7149</strain>
    </source>
</reference>
<dbReference type="GO" id="GO:0051536">
    <property type="term" value="F:iron-sulfur cluster binding"/>
    <property type="evidence" value="ECO:0007669"/>
    <property type="project" value="InterPro"/>
</dbReference>
<reference evidence="2" key="2">
    <citation type="journal article" date="2021" name="PeerJ">
        <title>Extensive microbial diversity within the chicken gut microbiome revealed by metagenomics and culture.</title>
        <authorList>
            <person name="Gilroy R."/>
            <person name="Ravi A."/>
            <person name="Getino M."/>
            <person name="Pursley I."/>
            <person name="Horton D.L."/>
            <person name="Alikhan N.F."/>
            <person name="Baker D."/>
            <person name="Gharbi K."/>
            <person name="Hall N."/>
            <person name="Watson M."/>
            <person name="Adriaenssens E.M."/>
            <person name="Foster-Nyarko E."/>
            <person name="Jarju S."/>
            <person name="Secka A."/>
            <person name="Antonio M."/>
            <person name="Oren A."/>
            <person name="Chaudhuri R.R."/>
            <person name="La Ragione R."/>
            <person name="Hildebrand F."/>
            <person name="Pallen M.J."/>
        </authorList>
    </citation>
    <scope>NUCLEOTIDE SEQUENCE</scope>
    <source>
        <strain evidence="2">ChiGjej3B3-7149</strain>
    </source>
</reference>
<evidence type="ECO:0000313" key="2">
    <source>
        <dbReference type="EMBL" id="HIR54590.1"/>
    </source>
</evidence>
<organism evidence="2 3">
    <name type="scientific">Candidatus Scatomorpha intestinigallinarum</name>
    <dbReference type="NCBI Taxonomy" id="2840923"/>
    <lineage>
        <taxon>Bacteria</taxon>
        <taxon>Bacillati</taxon>
        <taxon>Bacillota</taxon>
        <taxon>Clostridia</taxon>
        <taxon>Eubacteriales</taxon>
        <taxon>Candidatus Scatomorpha</taxon>
    </lineage>
</organism>
<dbReference type="InterPro" id="IPR023753">
    <property type="entry name" value="FAD/NAD-binding_dom"/>
</dbReference>
<dbReference type="Pfam" id="PF07992">
    <property type="entry name" value="Pyr_redox_2"/>
    <property type="match status" value="1"/>
</dbReference>
<dbReference type="EMBL" id="DVHH01000080">
    <property type="protein sequence ID" value="HIR54590.1"/>
    <property type="molecule type" value="Genomic_DNA"/>
</dbReference>
<dbReference type="Gene3D" id="3.50.50.60">
    <property type="entry name" value="FAD/NAD(P)-binding domain"/>
    <property type="match status" value="2"/>
</dbReference>
<protein>
    <submittedName>
        <fullName evidence="2">FAD-dependent oxidoreductase</fullName>
    </submittedName>
</protein>
<dbReference type="GO" id="GO:0016491">
    <property type="term" value="F:oxidoreductase activity"/>
    <property type="evidence" value="ECO:0007669"/>
    <property type="project" value="InterPro"/>
</dbReference>
<dbReference type="AlphaFoldDB" id="A0A9D1DKL5"/>
<feature type="domain" description="4Fe-4S ferredoxin-type" evidence="1">
    <location>
        <begin position="281"/>
        <end position="310"/>
    </location>
</feature>
<dbReference type="Gene3D" id="3.30.70.3270">
    <property type="match status" value="1"/>
</dbReference>
<dbReference type="SUPFAM" id="SSF54862">
    <property type="entry name" value="4Fe-4S ferredoxins"/>
    <property type="match status" value="1"/>
</dbReference>
<sequence length="895" mass="98118">MRPIILKLATKISLECGTYTGVTPNDPEYKILDPVLTDEMAEIAMGLRVRHYVTPEEVAKKVKKPLDRVTEVLYELAQLGVCRFAKKDGVDKFNMPIWVPGIMEMMVGNKEMCEKYPVIAECFEEYTRKRIAPLAPFVPVGQGMMRVIPVEMAIHNDARRGTYEEIHRIVDNAYAIAVTDCSCRRTRRLMGEGCGHLETDVCLFFNESAEYHIRTGHGREIDREECYEILKRCEENGLVHEISNLDPPDGAAAICNCCGCSCFSLRIAQYFKTPDVIRSNYVAEVDTQKCVACGLCVENCNLGALKLGQKLCASPSHPPKYETPHEKLLWFGEKNYNADYRTNRGYTASDGTAPCKTKCPAHIPVQGYIKLASQGRFDEALELIRRENPFPAVCGRVCPRFCEEACTRGDVDAPVAIDEVKKFLAQRELDPATRVKPKMLNTTGKPYKNQIAVIGAGPAGLSCAYYLALQGYPVTVFEKQKTLGGMLTMGIPSFRLEKDVVEAEIEILKDLGVEFRTGVEVGKDVTLDGLRKDGYEAFYIAIGAWKSTPIGVPGEKLKGVMAGIDFLRRTNSSRKPAIGENVAVIGGGNVAIDVARSAVRLGAKSVTVVYRRTEAEMPADAEEVAEARAEGVKFKFLAAPAQIEGKDGKAAALKLQLMELGEPDASGRRKPVPVEGEFETLKAETVIAAIGQSVEWGGLLEGSKVETGRGGTAIADSTTFQTAQPDVFVGGDVMTGPKFVIDAIAAGKEGAVSIHRFVQPGQSLTLGRRKKDYAEFDKAGARIYSYDNAPRQKVKNPSAKEQKETFRDLRGTFTEKQVLKETERCLGCGATVVDQAACVGCGVCTTMCKFDAIKLRRVTDAAGEKYEKLLIESGKNVAKRVKNIAVRKISRPAGK</sequence>
<dbReference type="InterPro" id="IPR036188">
    <property type="entry name" value="FAD/NAD-bd_sf"/>
</dbReference>
<proteinExistence type="predicted"/>
<evidence type="ECO:0000259" key="1">
    <source>
        <dbReference type="PROSITE" id="PS51379"/>
    </source>
</evidence>
<dbReference type="Gene3D" id="1.10.1060.10">
    <property type="entry name" value="Alpha-helical ferredoxin"/>
    <property type="match status" value="1"/>
</dbReference>
<evidence type="ECO:0000313" key="3">
    <source>
        <dbReference type="Proteomes" id="UP000824238"/>
    </source>
</evidence>
<dbReference type="SUPFAM" id="SSF51971">
    <property type="entry name" value="Nucleotide-binding domain"/>
    <property type="match status" value="1"/>
</dbReference>
<dbReference type="PANTHER" id="PTHR42783:SF3">
    <property type="entry name" value="GLUTAMATE SYNTHASE [NADPH] SMALL CHAIN-RELATED"/>
    <property type="match status" value="1"/>
</dbReference>
<dbReference type="PANTHER" id="PTHR42783">
    <property type="entry name" value="GLUTAMATE SYNTHASE [NADPH] SMALL CHAIN"/>
    <property type="match status" value="1"/>
</dbReference>
<gene>
    <name evidence="2" type="ORF">IAD36_03170</name>
</gene>
<feature type="domain" description="4Fe-4S ferredoxin-type" evidence="1">
    <location>
        <begin position="829"/>
        <end position="858"/>
    </location>
</feature>
<comment type="caution">
    <text evidence="2">The sequence shown here is derived from an EMBL/GenBank/DDBJ whole genome shotgun (WGS) entry which is preliminary data.</text>
</comment>
<dbReference type="InterPro" id="IPR009051">
    <property type="entry name" value="Helical_ferredxn"/>
</dbReference>
<name>A0A9D1DKL5_9FIRM</name>
<dbReference type="InterPro" id="IPR017896">
    <property type="entry name" value="4Fe4S_Fe-S-bd"/>
</dbReference>
<dbReference type="Pfam" id="PF00037">
    <property type="entry name" value="Fer4"/>
    <property type="match status" value="1"/>
</dbReference>
<dbReference type="PROSITE" id="PS51379">
    <property type="entry name" value="4FE4S_FER_2"/>
    <property type="match status" value="2"/>
</dbReference>
<accession>A0A9D1DKL5</accession>
<dbReference type="InterPro" id="IPR028261">
    <property type="entry name" value="DPD_II"/>
</dbReference>
<dbReference type="SUPFAM" id="SSF46548">
    <property type="entry name" value="alpha-helical ferredoxin"/>
    <property type="match status" value="1"/>
</dbReference>
<dbReference type="Proteomes" id="UP000824238">
    <property type="component" value="Unassembled WGS sequence"/>
</dbReference>
<dbReference type="PRINTS" id="PR00419">
    <property type="entry name" value="ADXRDTASE"/>
</dbReference>